<feature type="compositionally biased region" description="Polar residues" evidence="1">
    <location>
        <begin position="11"/>
        <end position="28"/>
    </location>
</feature>
<dbReference type="VEuPathDB" id="VectorBase:ASIC014761"/>
<reference evidence="3" key="2">
    <citation type="submission" date="2020-05" db="UniProtKB">
        <authorList>
            <consortium name="EnsemblMetazoa"/>
        </authorList>
    </citation>
    <scope>IDENTIFICATION</scope>
</reference>
<dbReference type="EMBL" id="ATLV01021606">
    <property type="status" value="NOT_ANNOTATED_CDS"/>
    <property type="molecule type" value="Genomic_DNA"/>
</dbReference>
<dbReference type="EnsemblMetazoa" id="ASIC014761-RA">
    <property type="protein sequence ID" value="ASIC014761-PA"/>
    <property type="gene ID" value="ASIC014761"/>
</dbReference>
<dbReference type="Proteomes" id="UP000030765">
    <property type="component" value="Unassembled WGS sequence"/>
</dbReference>
<proteinExistence type="predicted"/>
<sequence length="681" mass="73581">MQEGKRMPSKGPSSLVSGGERASTTATAAMNGVTPQRVRTDPYSPQSRTTTLSGVTIGGGATAWDKGSDTAEMFQRTAMPVGKSGITAAQDIRPKPIARIVSGADRRRRQMEIILTKRALIELELQLIQLDKEEEEEEDYTEEGQEEFPETLGCGTEALYGEEVHASKPVVQFTSTGCPPAGSGEKGPDSPRDDIAAFLEWRRAIEAKVRASAMAEPVNAPAMAHTLNNHATEKDHATGTAHSTHKEPSHGYTATTSTSYLGFTAQNMRTDLGNTQTHSEHTAHVTSHSSHTSCHGTGTYTLQQTCSNPEMIGESRVDWGEYMEREGGVMRQQLNGNHRKGPAALHSVQDLRGVKGEISVSIEVRPSLDVNVEDFTEAAAPSLLKGCGWSEDGDDDDGDSRMRTQHPISSQIVVMSLPHNNGVSSCTRIGDGTIDELAMPEPLLRNHWIPDGGGYLDRDGGGMQRGETDHIGSDDGFHCKQDDRSGAEESSDGAHWRSRNRQPLQPQSLSTVYRGGCVVVAGLRRRIKSDVGHTSNPPEERRSWCYNPERFHDQRYRNRGPNRTITRPRSKLDAGTSAMEPEKRMPSQGPSSLVSGEERASTTAAAALDGVTPQRVRTDPSPSLSRSTTLSAITAEDEAEKPHTATPVGMSGVRATQDIRPKPRPGSLGGADAAGENERSA</sequence>
<evidence type="ECO:0000313" key="2">
    <source>
        <dbReference type="EMBL" id="KFB46744.1"/>
    </source>
</evidence>
<name>A0A084W950_ANOSI</name>
<feature type="region of interest" description="Disordered" evidence="1">
    <location>
        <begin position="1"/>
        <end position="58"/>
    </location>
</feature>
<reference evidence="2 4" key="1">
    <citation type="journal article" date="2014" name="BMC Genomics">
        <title>Genome sequence of Anopheles sinensis provides insight into genetics basis of mosquito competence for malaria parasites.</title>
        <authorList>
            <person name="Zhou D."/>
            <person name="Zhang D."/>
            <person name="Ding G."/>
            <person name="Shi L."/>
            <person name="Hou Q."/>
            <person name="Ye Y."/>
            <person name="Xu Y."/>
            <person name="Zhou H."/>
            <person name="Xiong C."/>
            <person name="Li S."/>
            <person name="Yu J."/>
            <person name="Hong S."/>
            <person name="Yu X."/>
            <person name="Zou P."/>
            <person name="Chen C."/>
            <person name="Chang X."/>
            <person name="Wang W."/>
            <person name="Lv Y."/>
            <person name="Sun Y."/>
            <person name="Ma L."/>
            <person name="Shen B."/>
            <person name="Zhu C."/>
        </authorList>
    </citation>
    <scope>NUCLEOTIDE SEQUENCE [LARGE SCALE GENOMIC DNA]</scope>
</reference>
<evidence type="ECO:0000313" key="3">
    <source>
        <dbReference type="EnsemblMetazoa" id="ASIC014761-PA"/>
    </source>
</evidence>
<dbReference type="VEuPathDB" id="VectorBase:ASIS012840"/>
<dbReference type="AlphaFoldDB" id="A0A084W950"/>
<keyword evidence="4" id="KW-1185">Reference proteome</keyword>
<feature type="region of interest" description="Disordered" evidence="1">
    <location>
        <begin position="455"/>
        <end position="508"/>
    </location>
</feature>
<organism evidence="2">
    <name type="scientific">Anopheles sinensis</name>
    <name type="common">Mosquito</name>
    <dbReference type="NCBI Taxonomy" id="74873"/>
    <lineage>
        <taxon>Eukaryota</taxon>
        <taxon>Metazoa</taxon>
        <taxon>Ecdysozoa</taxon>
        <taxon>Arthropoda</taxon>
        <taxon>Hexapoda</taxon>
        <taxon>Insecta</taxon>
        <taxon>Pterygota</taxon>
        <taxon>Neoptera</taxon>
        <taxon>Endopterygota</taxon>
        <taxon>Diptera</taxon>
        <taxon>Nematocera</taxon>
        <taxon>Culicoidea</taxon>
        <taxon>Culicidae</taxon>
        <taxon>Anophelinae</taxon>
        <taxon>Anopheles</taxon>
    </lineage>
</organism>
<gene>
    <name evidence="2" type="ORF">ZHAS_00014761</name>
</gene>
<dbReference type="EMBL" id="KE525321">
    <property type="protein sequence ID" value="KFB46744.1"/>
    <property type="molecule type" value="Genomic_DNA"/>
</dbReference>
<evidence type="ECO:0000256" key="1">
    <source>
        <dbReference type="SAM" id="MobiDB-lite"/>
    </source>
</evidence>
<feature type="region of interest" description="Disordered" evidence="1">
    <location>
        <begin position="553"/>
        <end position="681"/>
    </location>
</feature>
<protein>
    <submittedName>
        <fullName evidence="2 3">Coproporphyrinogen III oxidase</fullName>
    </submittedName>
</protein>
<feature type="compositionally biased region" description="Basic and acidic residues" evidence="1">
    <location>
        <begin position="456"/>
        <end position="495"/>
    </location>
</feature>
<feature type="compositionally biased region" description="Low complexity" evidence="1">
    <location>
        <begin position="619"/>
        <end position="631"/>
    </location>
</feature>
<evidence type="ECO:0000313" key="4">
    <source>
        <dbReference type="Proteomes" id="UP000030765"/>
    </source>
</evidence>
<accession>A0A084W950</accession>
<feature type="compositionally biased region" description="Polar residues" evidence="1">
    <location>
        <begin position="43"/>
        <end position="54"/>
    </location>
</feature>